<reference evidence="3 4" key="1">
    <citation type="journal article" date="2020" name="ISME J.">
        <title>Enrichment and physiological characterization of a novel comammox Nitrospira indicates ammonium inhibition of complete nitrification.</title>
        <authorList>
            <person name="Sakoula D."/>
            <person name="Koch H."/>
            <person name="Frank J."/>
            <person name="Jetten M.S.M."/>
            <person name="van Kessel M.A.H.J."/>
            <person name="Lucker S."/>
        </authorList>
    </citation>
    <scope>NUCLEOTIDE SEQUENCE [LARGE SCALE GENOMIC DNA]</scope>
    <source>
        <strain evidence="3">Comreactor17</strain>
    </source>
</reference>
<dbReference type="KEGG" id="nkf:Nkreftii_002751"/>
<dbReference type="EMBL" id="CP047423">
    <property type="protein sequence ID" value="QPD04977.1"/>
    <property type="molecule type" value="Genomic_DNA"/>
</dbReference>
<evidence type="ECO:0000256" key="1">
    <source>
        <dbReference type="ARBA" id="ARBA00023098"/>
    </source>
</evidence>
<dbReference type="InterPro" id="IPR016035">
    <property type="entry name" value="Acyl_Trfase/lysoPLipase"/>
</dbReference>
<name>A0A7S8FFK7_9BACT</name>
<feature type="domain" description="PNPLA" evidence="2">
    <location>
        <begin position="51"/>
        <end position="101"/>
    </location>
</feature>
<protein>
    <recommendedName>
        <fullName evidence="2">PNPLA domain-containing protein</fullName>
    </recommendedName>
</protein>
<evidence type="ECO:0000259" key="2">
    <source>
        <dbReference type="Pfam" id="PF01734"/>
    </source>
</evidence>
<dbReference type="SUPFAM" id="SSF52151">
    <property type="entry name" value="FabD/lysophospholipase-like"/>
    <property type="match status" value="1"/>
</dbReference>
<dbReference type="InterPro" id="IPR010921">
    <property type="entry name" value="Trp_repressor/repl_initiator"/>
</dbReference>
<accession>A0A7S8FFK7</accession>
<dbReference type="Proteomes" id="UP000593737">
    <property type="component" value="Chromosome"/>
</dbReference>
<dbReference type="PANTHER" id="PTHR10728:SF40">
    <property type="entry name" value="PATATIN FAMILY PROTEIN"/>
    <property type="match status" value="1"/>
</dbReference>
<dbReference type="Pfam" id="PF01734">
    <property type="entry name" value="Patatin"/>
    <property type="match status" value="1"/>
</dbReference>
<keyword evidence="1" id="KW-0443">Lipid metabolism</keyword>
<dbReference type="GO" id="GO:0046475">
    <property type="term" value="P:glycerophospholipid catabolic process"/>
    <property type="evidence" value="ECO:0007669"/>
    <property type="project" value="TreeGrafter"/>
</dbReference>
<dbReference type="SUPFAM" id="SSF48295">
    <property type="entry name" value="TrpR-like"/>
    <property type="match status" value="1"/>
</dbReference>
<dbReference type="InterPro" id="IPR002641">
    <property type="entry name" value="PNPLA_dom"/>
</dbReference>
<proteinExistence type="predicted"/>
<dbReference type="PANTHER" id="PTHR10728">
    <property type="entry name" value="CYTOSOLIC PHOSPHOLIPASE A2"/>
    <property type="match status" value="1"/>
</dbReference>
<dbReference type="Gene3D" id="3.40.1090.10">
    <property type="entry name" value="Cytosolic phospholipase A2 catalytic domain"/>
    <property type="match status" value="1"/>
</dbReference>
<dbReference type="Gene3D" id="1.10.10.10">
    <property type="entry name" value="Winged helix-like DNA-binding domain superfamily/Winged helix DNA-binding domain"/>
    <property type="match status" value="1"/>
</dbReference>
<dbReference type="InterPro" id="IPR036388">
    <property type="entry name" value="WH-like_DNA-bd_sf"/>
</dbReference>
<gene>
    <name evidence="3" type="ORF">Nkreftii_002751</name>
</gene>
<dbReference type="GO" id="GO:0043565">
    <property type="term" value="F:sequence-specific DNA binding"/>
    <property type="evidence" value="ECO:0007669"/>
    <property type="project" value="InterPro"/>
</dbReference>
<dbReference type="GO" id="GO:0004623">
    <property type="term" value="F:phospholipase A2 activity"/>
    <property type="evidence" value="ECO:0007669"/>
    <property type="project" value="TreeGrafter"/>
</dbReference>
<organism evidence="3 4">
    <name type="scientific">Candidatus Nitrospira kreftii</name>
    <dbReference type="NCBI Taxonomy" id="2652173"/>
    <lineage>
        <taxon>Bacteria</taxon>
        <taxon>Pseudomonadati</taxon>
        <taxon>Nitrospirota</taxon>
        <taxon>Nitrospiria</taxon>
        <taxon>Nitrospirales</taxon>
        <taxon>Nitrospiraceae</taxon>
        <taxon>Nitrospira</taxon>
    </lineage>
</organism>
<evidence type="ECO:0000313" key="3">
    <source>
        <dbReference type="EMBL" id="QPD04977.1"/>
    </source>
</evidence>
<evidence type="ECO:0000313" key="4">
    <source>
        <dbReference type="Proteomes" id="UP000593737"/>
    </source>
</evidence>
<dbReference type="PROSITE" id="PS51257">
    <property type="entry name" value="PROKAR_LIPOPROTEIN"/>
    <property type="match status" value="1"/>
</dbReference>
<dbReference type="AlphaFoldDB" id="A0A7S8FFK7"/>
<dbReference type="GO" id="GO:0005829">
    <property type="term" value="C:cytosol"/>
    <property type="evidence" value="ECO:0007669"/>
    <property type="project" value="TreeGrafter"/>
</dbReference>
<sequence length="716" mass="80272">MRLHILVIGICFIGSGCGMQPLPGEISKDRYFEEGVEARKRSKGEAPELGLALAGGGIKAADFSIGVLQGLIEAGVMERVDAVSTVSGGGYAALWYFSRLLNPAEYERNSLDVVDYHKFARMFFADCIPIKYKDLNYVNPLWHKIADPTSGICPKNMTNFAPDDPEQKAFNSDPVRYQNHLRGYQDIFAWNWRRPFHYEETTSDQGRRNVKIEFTGSFALTALSSIVNFVPNVLFDWEVPVSSSRNQYRAGILRAFGATPTNCEQTGGCVFSTRPVGSEAFVRDDLTFKLLRQEYEKGIIPLWIINATAGENRDLFSAIAHPGQKPLQLTSFEFSPYGSGSGLFQYSRQSLDDLRPWEAVTVSAAFLDAQQKVYPVWWNIGMNVTTLNWGRSHRNPHVQWVETILHKALPAPLYLFHRRSGDSAGDFVNIRLSDGGQSEDLGAYALIHRKLPDIIVSDHSSDRSGRMDDVCRLKNGLAKDRGDDPHLYVYFPGLSNLDEVCIKDSNLGYDIFNWEHPIVLGCVTSDRDNYDCVRKQPMEQDHFQHIYLIKPSFPGSESRHHLARTLLSATRECGSRKGKDNCADAVSSAPRFSWTHHWGILSPSLMEVFMAKSKTERGRFSSRKKMEVVLRVLRGDDLDVVSREAGITAATVSEWRDQFVASGQAGLKSRAAEGRDDELVRLKALVGDLTMRLELSREAVQRLRGGVPLATGRSTR</sequence>